<dbReference type="FunFam" id="3.30.1360.10:FF:000006">
    <property type="entry name" value="DNA-directed RNA polymerases I and III subunit RPAC2"/>
    <property type="match status" value="1"/>
</dbReference>
<dbReference type="Pfam" id="PF13656">
    <property type="entry name" value="RNA_pol_L_2"/>
    <property type="match status" value="1"/>
</dbReference>
<evidence type="ECO:0000313" key="10">
    <source>
        <dbReference type="Proteomes" id="UP000242188"/>
    </source>
</evidence>
<dbReference type="InterPro" id="IPR009025">
    <property type="entry name" value="RBP11-like_dimer"/>
</dbReference>
<evidence type="ECO:0000259" key="8">
    <source>
        <dbReference type="Pfam" id="PF13656"/>
    </source>
</evidence>
<dbReference type="SUPFAM" id="SSF55257">
    <property type="entry name" value="RBP11-like subunits of RNA polymerase"/>
    <property type="match status" value="1"/>
</dbReference>
<evidence type="ECO:0000256" key="1">
    <source>
        <dbReference type="ARBA" id="ARBA00004123"/>
    </source>
</evidence>
<dbReference type="STRING" id="6573.A0A210PHM6"/>
<evidence type="ECO:0000256" key="7">
    <source>
        <dbReference type="ARBA" id="ARBA00031757"/>
    </source>
</evidence>
<sequence length="116" mass="13217">MEKKRLLEVIETDNEDETCRTFVLHGEDHTLGNSLRYIIMKNPEVQFCGYSIPHPSENKINFRIQTNGAIATDVLKKGLTDLYHACDHVLKTFEVGINNYKKQGFPSDVEMASVDT</sequence>
<dbReference type="GO" id="GO:0003677">
    <property type="term" value="F:DNA binding"/>
    <property type="evidence" value="ECO:0007669"/>
    <property type="project" value="InterPro"/>
</dbReference>
<dbReference type="PANTHER" id="PTHR13946">
    <property type="entry name" value="DNA-DIRECTED RNA POLYMERASE I,II,III"/>
    <property type="match status" value="1"/>
</dbReference>
<dbReference type="Gene3D" id="3.30.1360.10">
    <property type="entry name" value="RNA polymerase, RBP11-like subunit"/>
    <property type="match status" value="1"/>
</dbReference>
<dbReference type="GO" id="GO:0046983">
    <property type="term" value="F:protein dimerization activity"/>
    <property type="evidence" value="ECO:0007669"/>
    <property type="project" value="InterPro"/>
</dbReference>
<evidence type="ECO:0000313" key="9">
    <source>
        <dbReference type="EMBL" id="OWF35981.1"/>
    </source>
</evidence>
<dbReference type="CDD" id="cd07029">
    <property type="entry name" value="RNAP_I_III_AC19"/>
    <property type="match status" value="1"/>
</dbReference>
<keyword evidence="3 9" id="KW-0240">DNA-directed RNA polymerase</keyword>
<dbReference type="EMBL" id="NEDP02076690">
    <property type="protein sequence ID" value="OWF35981.1"/>
    <property type="molecule type" value="Genomic_DNA"/>
</dbReference>
<gene>
    <name evidence="9" type="ORF">KP79_PYT13167</name>
</gene>
<reference evidence="9 10" key="1">
    <citation type="journal article" date="2017" name="Nat. Ecol. Evol.">
        <title>Scallop genome provides insights into evolution of bilaterian karyotype and development.</title>
        <authorList>
            <person name="Wang S."/>
            <person name="Zhang J."/>
            <person name="Jiao W."/>
            <person name="Li J."/>
            <person name="Xun X."/>
            <person name="Sun Y."/>
            <person name="Guo X."/>
            <person name="Huan P."/>
            <person name="Dong B."/>
            <person name="Zhang L."/>
            <person name="Hu X."/>
            <person name="Sun X."/>
            <person name="Wang J."/>
            <person name="Zhao C."/>
            <person name="Wang Y."/>
            <person name="Wang D."/>
            <person name="Huang X."/>
            <person name="Wang R."/>
            <person name="Lv J."/>
            <person name="Li Y."/>
            <person name="Zhang Z."/>
            <person name="Liu B."/>
            <person name="Lu W."/>
            <person name="Hui Y."/>
            <person name="Liang J."/>
            <person name="Zhou Z."/>
            <person name="Hou R."/>
            <person name="Li X."/>
            <person name="Liu Y."/>
            <person name="Li H."/>
            <person name="Ning X."/>
            <person name="Lin Y."/>
            <person name="Zhao L."/>
            <person name="Xing Q."/>
            <person name="Dou J."/>
            <person name="Li Y."/>
            <person name="Mao J."/>
            <person name="Guo H."/>
            <person name="Dou H."/>
            <person name="Li T."/>
            <person name="Mu C."/>
            <person name="Jiang W."/>
            <person name="Fu Q."/>
            <person name="Fu X."/>
            <person name="Miao Y."/>
            <person name="Liu J."/>
            <person name="Yu Q."/>
            <person name="Li R."/>
            <person name="Liao H."/>
            <person name="Li X."/>
            <person name="Kong Y."/>
            <person name="Jiang Z."/>
            <person name="Chourrout D."/>
            <person name="Li R."/>
            <person name="Bao Z."/>
        </authorList>
    </citation>
    <scope>NUCLEOTIDE SEQUENCE [LARGE SCALE GENOMIC DNA]</scope>
    <source>
        <strain evidence="9 10">PY_sf001</strain>
    </source>
</reference>
<dbReference type="InterPro" id="IPR036603">
    <property type="entry name" value="RBP11-like"/>
</dbReference>
<dbReference type="InterPro" id="IPR022905">
    <property type="entry name" value="Rpo11-like"/>
</dbReference>
<evidence type="ECO:0000256" key="3">
    <source>
        <dbReference type="ARBA" id="ARBA00022478"/>
    </source>
</evidence>
<evidence type="ECO:0000256" key="5">
    <source>
        <dbReference type="ARBA" id="ARBA00023242"/>
    </source>
</evidence>
<dbReference type="InterPro" id="IPR008193">
    <property type="entry name" value="RNA_pol_Rpb11_13-16kDa_CS"/>
</dbReference>
<dbReference type="GO" id="GO:0006383">
    <property type="term" value="P:transcription by RNA polymerase III"/>
    <property type="evidence" value="ECO:0007669"/>
    <property type="project" value="TreeGrafter"/>
</dbReference>
<evidence type="ECO:0000256" key="2">
    <source>
        <dbReference type="ARBA" id="ARBA00022079"/>
    </source>
</evidence>
<protein>
    <recommendedName>
        <fullName evidence="2">DNA-directed RNA polymerases I and III subunit RPAC2</fullName>
    </recommendedName>
    <alternativeName>
        <fullName evidence="7">DNA-directed RNA polymerase I subunit D</fullName>
    </alternativeName>
</protein>
<feature type="domain" description="DNA-directed RNA polymerase RBP11-like dimerisation" evidence="8">
    <location>
        <begin position="20"/>
        <end position="91"/>
    </location>
</feature>
<dbReference type="AlphaFoldDB" id="A0A210PHM6"/>
<evidence type="ECO:0000256" key="4">
    <source>
        <dbReference type="ARBA" id="ARBA00023163"/>
    </source>
</evidence>
<name>A0A210PHM6_MIZYE</name>
<keyword evidence="5" id="KW-0539">Nucleus</keyword>
<dbReference type="PROSITE" id="PS01154">
    <property type="entry name" value="RNA_POL_L_13KD"/>
    <property type="match status" value="1"/>
</dbReference>
<dbReference type="GO" id="GO:0003899">
    <property type="term" value="F:DNA-directed RNA polymerase activity"/>
    <property type="evidence" value="ECO:0007669"/>
    <property type="project" value="InterPro"/>
</dbReference>
<evidence type="ECO:0000256" key="6">
    <source>
        <dbReference type="ARBA" id="ARBA00025751"/>
    </source>
</evidence>
<comment type="caution">
    <text evidence="9">The sequence shown here is derived from an EMBL/GenBank/DDBJ whole genome shotgun (WGS) entry which is preliminary data.</text>
</comment>
<comment type="similarity">
    <text evidence="6">Belongs to the archaeal Rpo11/eukaryotic RPB11/RPC19 RNA polymerase subunit family.</text>
</comment>
<keyword evidence="10" id="KW-1185">Reference proteome</keyword>
<dbReference type="Proteomes" id="UP000242188">
    <property type="component" value="Unassembled WGS sequence"/>
</dbReference>
<dbReference type="GO" id="GO:0006362">
    <property type="term" value="P:transcription elongation by RNA polymerase I"/>
    <property type="evidence" value="ECO:0007669"/>
    <property type="project" value="TreeGrafter"/>
</dbReference>
<dbReference type="GO" id="GO:0005736">
    <property type="term" value="C:RNA polymerase I complex"/>
    <property type="evidence" value="ECO:0007669"/>
    <property type="project" value="TreeGrafter"/>
</dbReference>
<keyword evidence="4" id="KW-0804">Transcription</keyword>
<comment type="subcellular location">
    <subcellularLocation>
        <location evidence="1">Nucleus</location>
    </subcellularLocation>
</comment>
<dbReference type="InterPro" id="IPR033898">
    <property type="entry name" value="RNAP_AC19"/>
</dbReference>
<dbReference type="GO" id="GO:0005666">
    <property type="term" value="C:RNA polymerase III complex"/>
    <property type="evidence" value="ECO:0007669"/>
    <property type="project" value="TreeGrafter"/>
</dbReference>
<organism evidence="9 10">
    <name type="scientific">Mizuhopecten yessoensis</name>
    <name type="common">Japanese scallop</name>
    <name type="synonym">Patinopecten yessoensis</name>
    <dbReference type="NCBI Taxonomy" id="6573"/>
    <lineage>
        <taxon>Eukaryota</taxon>
        <taxon>Metazoa</taxon>
        <taxon>Spiralia</taxon>
        <taxon>Lophotrochozoa</taxon>
        <taxon>Mollusca</taxon>
        <taxon>Bivalvia</taxon>
        <taxon>Autobranchia</taxon>
        <taxon>Pteriomorphia</taxon>
        <taxon>Pectinida</taxon>
        <taxon>Pectinoidea</taxon>
        <taxon>Pectinidae</taxon>
        <taxon>Mizuhopecten</taxon>
    </lineage>
</organism>
<dbReference type="PANTHER" id="PTHR13946:SF28">
    <property type="entry name" value="DNA-DIRECTED RNA POLYMERASES I AND III SUBUNIT RPAC2"/>
    <property type="match status" value="1"/>
</dbReference>
<proteinExistence type="inferred from homology"/>
<dbReference type="OrthoDB" id="510325at2759"/>
<accession>A0A210PHM6</accession>
<dbReference type="HAMAP" id="MF_00261">
    <property type="entry name" value="RNApol_arch_Rpo11"/>
    <property type="match status" value="1"/>
</dbReference>